<feature type="signal peptide" evidence="10">
    <location>
        <begin position="1"/>
        <end position="15"/>
    </location>
</feature>
<feature type="region of interest" description="Disordered" evidence="9">
    <location>
        <begin position="331"/>
        <end position="369"/>
    </location>
</feature>
<evidence type="ECO:0000256" key="2">
    <source>
        <dbReference type="ARBA" id="ARBA00004613"/>
    </source>
</evidence>
<dbReference type="Pfam" id="PF26410">
    <property type="entry name" value="GH5_mannosidase"/>
    <property type="match status" value="1"/>
</dbReference>
<evidence type="ECO:0000256" key="8">
    <source>
        <dbReference type="ARBA" id="ARBA00023295"/>
    </source>
</evidence>
<evidence type="ECO:0000256" key="10">
    <source>
        <dbReference type="SAM" id="SignalP"/>
    </source>
</evidence>
<keyword evidence="13" id="KW-1185">Reference proteome</keyword>
<keyword evidence="6 10" id="KW-0732">Signal</keyword>
<protein>
    <recommendedName>
        <fullName evidence="4">mannan endo-1,4-beta-mannosidase</fullName>
        <ecNumber evidence="4">3.2.1.78</ecNumber>
    </recommendedName>
</protein>
<evidence type="ECO:0000256" key="3">
    <source>
        <dbReference type="ARBA" id="ARBA00005641"/>
    </source>
</evidence>
<dbReference type="SUPFAM" id="SSF51445">
    <property type="entry name" value="(Trans)glycosidases"/>
    <property type="match status" value="1"/>
</dbReference>
<dbReference type="Gene3D" id="3.20.20.80">
    <property type="entry name" value="Glycosidases"/>
    <property type="match status" value="1"/>
</dbReference>
<feature type="chain" id="PRO_5016813803" description="mannan endo-1,4-beta-mannosidase" evidence="10">
    <location>
        <begin position="16"/>
        <end position="769"/>
    </location>
</feature>
<dbReference type="AlphaFoldDB" id="A0A383V8Z8"/>
<comment type="subcellular location">
    <subcellularLocation>
        <location evidence="2">Secreted</location>
    </subcellularLocation>
</comment>
<dbReference type="EC" id="3.2.1.78" evidence="4"/>
<dbReference type="GO" id="GO:0016985">
    <property type="term" value="F:mannan endo-1,4-beta-mannosidase activity"/>
    <property type="evidence" value="ECO:0007669"/>
    <property type="project" value="UniProtKB-EC"/>
</dbReference>
<proteinExistence type="inferred from homology"/>
<evidence type="ECO:0000256" key="7">
    <source>
        <dbReference type="ARBA" id="ARBA00022801"/>
    </source>
</evidence>
<dbReference type="InterPro" id="IPR045053">
    <property type="entry name" value="MAN-like"/>
</dbReference>
<evidence type="ECO:0000256" key="6">
    <source>
        <dbReference type="ARBA" id="ARBA00022729"/>
    </source>
</evidence>
<reference evidence="12 13" key="1">
    <citation type="submission" date="2016-10" db="EMBL/GenBank/DDBJ databases">
        <authorList>
            <person name="Cai Z."/>
        </authorList>
    </citation>
    <scope>NUCLEOTIDE SEQUENCE [LARGE SCALE GENOMIC DNA]</scope>
</reference>
<feature type="region of interest" description="Disordered" evidence="9">
    <location>
        <begin position="71"/>
        <end position="114"/>
    </location>
</feature>
<name>A0A383V8Z8_TETOB</name>
<feature type="compositionally biased region" description="Low complexity" evidence="9">
    <location>
        <begin position="71"/>
        <end position="83"/>
    </location>
</feature>
<evidence type="ECO:0000259" key="11">
    <source>
        <dbReference type="Pfam" id="PF26410"/>
    </source>
</evidence>
<feature type="domain" description="Glycoside hydrolase family 5" evidence="11">
    <location>
        <begin position="358"/>
        <end position="526"/>
    </location>
</feature>
<feature type="compositionally biased region" description="Low complexity" evidence="9">
    <location>
        <begin position="332"/>
        <end position="369"/>
    </location>
</feature>
<feature type="compositionally biased region" description="Low complexity" evidence="9">
    <location>
        <begin position="93"/>
        <end position="102"/>
    </location>
</feature>
<dbReference type="STRING" id="3088.A0A383V8Z8"/>
<dbReference type="PANTHER" id="PTHR31451:SF39">
    <property type="entry name" value="MANNAN ENDO-1,4-BETA-MANNOSIDASE 1"/>
    <property type="match status" value="1"/>
</dbReference>
<keyword evidence="8" id="KW-0326">Glycosidase</keyword>
<evidence type="ECO:0000256" key="9">
    <source>
        <dbReference type="SAM" id="MobiDB-lite"/>
    </source>
</evidence>
<comment type="catalytic activity">
    <reaction evidence="1">
        <text>Random hydrolysis of (1-&gt;4)-beta-D-mannosidic linkages in mannans, galactomannans and glucomannans.</text>
        <dbReference type="EC" id="3.2.1.78"/>
    </reaction>
</comment>
<evidence type="ECO:0000256" key="1">
    <source>
        <dbReference type="ARBA" id="ARBA00001678"/>
    </source>
</evidence>
<dbReference type="InterPro" id="IPR001547">
    <property type="entry name" value="Glyco_hydro_5"/>
</dbReference>
<sequence>MLLMLLLHNSAAAAADLSAGDSTAGAALQRQLLQSVPGQAFHDWRSELLDRNFTHGTISAAAAAALAANKATTTSSSSSTTDSNRGDASIFDSTSSSSSSSSNEQKGPEPVQPQQHKWINLVGYRDQLQSLPGPPKLNTTHPAALQRWQAAKAVLAEAAAKQAVAAAAQAAAAAAAVAAASAAASAAAVLSGPPLGGVAQLPGAPVHSISLADASETAAAAANIASSSSSSNSKQRPGNASASLDQVEVNLLSYVRRSPGSGLRLHLNGKPWLMMGFDVPHALQLAVQEEKRYQLLELMDTARGLGFNTMKVWAFADGGMPGVGSAVRPAWKQEAGAKAKQQQQQQQQGGAGQQEAGAAGEQQQQQQGEWRLAMQPAPGILNATVMSAGLDWLVHVAGLRGMKLLLVLTHGSSDAWGGMKAFTDWVDPALTVTDFYGNDTVKSVFLDYTAGIIGHTSSLSGVPLREDPVVAGWQLAEAPQHPGHPYSEPLLGWLKQMGTFLREKAPHQLVLSGLEGFFGAASPHHLKHNPYAQLFDPASRTPHAYSALCSGTDFWQHHMLPELDIATAAVLPNKWLACSNDCKLDWARAWVRSHLRDALRLQKPLLLGGVGAVGPQAWRGQLLAMLHQEVAAAVAAGHPIAGVVLSGLPHPDMHDDSDWAMDETAAAAAALQRERPPLAGDIGQAAAWRRWVEQPALLSCLAQQAQGGSSQGSGVGGTEVVLQAVGRLGRLAGCIGGSSSGSGGSGSDSDSMCGGGDNTDEATPGIATA</sequence>
<comment type="similarity">
    <text evidence="3">Belongs to the glycosyl hydrolase 5 (cellulase A) family.</text>
</comment>
<dbReference type="Proteomes" id="UP000256970">
    <property type="component" value="Unassembled WGS sequence"/>
</dbReference>
<evidence type="ECO:0000313" key="13">
    <source>
        <dbReference type="Proteomes" id="UP000256970"/>
    </source>
</evidence>
<evidence type="ECO:0000256" key="5">
    <source>
        <dbReference type="ARBA" id="ARBA00022525"/>
    </source>
</evidence>
<gene>
    <name evidence="12" type="ORF">BQ4739_LOCUS1339</name>
</gene>
<dbReference type="InterPro" id="IPR017853">
    <property type="entry name" value="GH"/>
</dbReference>
<feature type="region of interest" description="Disordered" evidence="9">
    <location>
        <begin position="737"/>
        <end position="769"/>
    </location>
</feature>
<dbReference type="PANTHER" id="PTHR31451">
    <property type="match status" value="1"/>
</dbReference>
<feature type="compositionally biased region" description="Gly residues" evidence="9">
    <location>
        <begin position="737"/>
        <end position="746"/>
    </location>
</feature>
<keyword evidence="7" id="KW-0378">Hydrolase</keyword>
<accession>A0A383V8Z8</accession>
<dbReference type="GO" id="GO:0005576">
    <property type="term" value="C:extracellular region"/>
    <property type="evidence" value="ECO:0007669"/>
    <property type="project" value="UniProtKB-SubCell"/>
</dbReference>
<evidence type="ECO:0000313" key="12">
    <source>
        <dbReference type="EMBL" id="SZX60806.1"/>
    </source>
</evidence>
<dbReference type="EMBL" id="FNXT01000107">
    <property type="protein sequence ID" value="SZX60806.1"/>
    <property type="molecule type" value="Genomic_DNA"/>
</dbReference>
<evidence type="ECO:0000256" key="4">
    <source>
        <dbReference type="ARBA" id="ARBA00012706"/>
    </source>
</evidence>
<keyword evidence="5" id="KW-0964">Secreted</keyword>
<organism evidence="12 13">
    <name type="scientific">Tetradesmus obliquus</name>
    <name type="common">Green alga</name>
    <name type="synonym">Acutodesmus obliquus</name>
    <dbReference type="NCBI Taxonomy" id="3088"/>
    <lineage>
        <taxon>Eukaryota</taxon>
        <taxon>Viridiplantae</taxon>
        <taxon>Chlorophyta</taxon>
        <taxon>core chlorophytes</taxon>
        <taxon>Chlorophyceae</taxon>
        <taxon>CS clade</taxon>
        <taxon>Sphaeropleales</taxon>
        <taxon>Scenedesmaceae</taxon>
        <taxon>Tetradesmus</taxon>
    </lineage>
</organism>